<dbReference type="InterPro" id="IPR050277">
    <property type="entry name" value="Sodium:Solute_Symporter"/>
</dbReference>
<feature type="transmembrane region" description="Helical" evidence="8">
    <location>
        <begin position="351"/>
        <end position="371"/>
    </location>
</feature>
<comment type="similarity">
    <text evidence="2 7">Belongs to the sodium:solute symporter (SSF) (TC 2.A.21) family.</text>
</comment>
<proteinExistence type="inferred from homology"/>
<evidence type="ECO:0000256" key="3">
    <source>
        <dbReference type="ARBA" id="ARBA00022448"/>
    </source>
</evidence>
<feature type="transmembrane region" description="Helical" evidence="8">
    <location>
        <begin position="436"/>
        <end position="457"/>
    </location>
</feature>
<evidence type="ECO:0000313" key="9">
    <source>
        <dbReference type="EMBL" id="HIU64691.1"/>
    </source>
</evidence>
<dbReference type="Gene3D" id="1.20.1730.10">
    <property type="entry name" value="Sodium/glucose cotransporter"/>
    <property type="match status" value="1"/>
</dbReference>
<keyword evidence="5 8" id="KW-1133">Transmembrane helix</keyword>
<sequence length="463" mass="49295">MQLTSLQMFCMITVLIVASLPSIVAATKVKSDLDYSLAGRNASSFMVAGTIVATIVGSAATVGSAQMGFKVGISAIWFTVGCGLALIIMGNFFAKPLRNSHLTTISEFLVIKYGESAGPLSSVASTIGIFLSIVASMLTAVHLIAGAFNTDLFISGVIIIFIVLSSVLLGGLSGSGITGLIKITLIVLTICVAGVKAYLDLGGAAGINVLFPKEPWLDLIYGGPQQLLYNCISLIIGVVSTQSYVQAIFSAKDSASAVKGCFIAAAITIPIGIPAVIIGMATYKSNPNINSIDALPWYLLNNLPEWLGGVAIAVLILSSIWSISGLVLGCSTLITRDIFKAVIGIKDTKKILWFNRTSVLFITILAEIVVFKNINSYVLDWTYLSMALRGAGIFLPMTFIILFKEFVPKKAGLLSMIAGISVALTWKWFFPLAQDTLFPSLAFNLLFLVPGVLIGYYQKNKKN</sequence>
<comment type="caution">
    <text evidence="9">The sequence shown here is derived from an EMBL/GenBank/DDBJ whole genome shotgun (WGS) entry which is preliminary data.</text>
</comment>
<dbReference type="PROSITE" id="PS50283">
    <property type="entry name" value="NA_SOLUT_SYMP_3"/>
    <property type="match status" value="1"/>
</dbReference>
<dbReference type="Proteomes" id="UP000824099">
    <property type="component" value="Unassembled WGS sequence"/>
</dbReference>
<dbReference type="AlphaFoldDB" id="A0A9D1MQN0"/>
<accession>A0A9D1MQN0</accession>
<dbReference type="CDD" id="cd10322">
    <property type="entry name" value="SLC5sbd"/>
    <property type="match status" value="1"/>
</dbReference>
<dbReference type="EMBL" id="DVNI01000109">
    <property type="protein sequence ID" value="HIU64691.1"/>
    <property type="molecule type" value="Genomic_DNA"/>
</dbReference>
<evidence type="ECO:0000256" key="1">
    <source>
        <dbReference type="ARBA" id="ARBA00004141"/>
    </source>
</evidence>
<dbReference type="GO" id="GO:0022857">
    <property type="term" value="F:transmembrane transporter activity"/>
    <property type="evidence" value="ECO:0007669"/>
    <property type="project" value="InterPro"/>
</dbReference>
<dbReference type="PANTHER" id="PTHR48086:SF7">
    <property type="entry name" value="SODIUM-SOLUTE SYMPORTER-RELATED"/>
    <property type="match status" value="1"/>
</dbReference>
<feature type="transmembrane region" description="Helical" evidence="8">
    <location>
        <begin position="75"/>
        <end position="94"/>
    </location>
</feature>
<reference evidence="9" key="2">
    <citation type="journal article" date="2021" name="PeerJ">
        <title>Extensive microbial diversity within the chicken gut microbiome revealed by metagenomics and culture.</title>
        <authorList>
            <person name="Gilroy R."/>
            <person name="Ravi A."/>
            <person name="Getino M."/>
            <person name="Pursley I."/>
            <person name="Horton D.L."/>
            <person name="Alikhan N.F."/>
            <person name="Baker D."/>
            <person name="Gharbi K."/>
            <person name="Hall N."/>
            <person name="Watson M."/>
            <person name="Adriaenssens E.M."/>
            <person name="Foster-Nyarko E."/>
            <person name="Jarju S."/>
            <person name="Secka A."/>
            <person name="Antonio M."/>
            <person name="Oren A."/>
            <person name="Chaudhuri R.R."/>
            <person name="La Ragione R."/>
            <person name="Hildebrand F."/>
            <person name="Pallen M.J."/>
        </authorList>
    </citation>
    <scope>NUCLEOTIDE SEQUENCE</scope>
    <source>
        <strain evidence="9">CHK160-1198</strain>
    </source>
</reference>
<dbReference type="GO" id="GO:0005886">
    <property type="term" value="C:plasma membrane"/>
    <property type="evidence" value="ECO:0007669"/>
    <property type="project" value="TreeGrafter"/>
</dbReference>
<feature type="transmembrane region" description="Helical" evidence="8">
    <location>
        <begin position="152"/>
        <end position="172"/>
    </location>
</feature>
<evidence type="ECO:0000256" key="7">
    <source>
        <dbReference type="RuleBase" id="RU362091"/>
    </source>
</evidence>
<reference evidence="9" key="1">
    <citation type="submission" date="2020-10" db="EMBL/GenBank/DDBJ databases">
        <authorList>
            <person name="Gilroy R."/>
        </authorList>
    </citation>
    <scope>NUCLEOTIDE SEQUENCE</scope>
    <source>
        <strain evidence="9">CHK160-1198</strain>
    </source>
</reference>
<feature type="transmembrane region" description="Helical" evidence="8">
    <location>
        <begin position="45"/>
        <end position="69"/>
    </location>
</feature>
<dbReference type="InterPro" id="IPR038377">
    <property type="entry name" value="Na/Glc_symporter_sf"/>
</dbReference>
<gene>
    <name evidence="9" type="ORF">IAB06_06635</name>
</gene>
<evidence type="ECO:0000256" key="8">
    <source>
        <dbReference type="SAM" id="Phobius"/>
    </source>
</evidence>
<feature type="transmembrane region" description="Helical" evidence="8">
    <location>
        <begin position="184"/>
        <end position="207"/>
    </location>
</feature>
<evidence type="ECO:0000313" key="10">
    <source>
        <dbReference type="Proteomes" id="UP000824099"/>
    </source>
</evidence>
<evidence type="ECO:0000256" key="4">
    <source>
        <dbReference type="ARBA" id="ARBA00022692"/>
    </source>
</evidence>
<protein>
    <submittedName>
        <fullName evidence="9">Sodium:solute symporter family protein</fullName>
    </submittedName>
</protein>
<dbReference type="PANTHER" id="PTHR48086">
    <property type="entry name" value="SODIUM/PROLINE SYMPORTER-RELATED"/>
    <property type="match status" value="1"/>
</dbReference>
<evidence type="ECO:0000256" key="6">
    <source>
        <dbReference type="ARBA" id="ARBA00023136"/>
    </source>
</evidence>
<evidence type="ECO:0000256" key="5">
    <source>
        <dbReference type="ARBA" id="ARBA00022989"/>
    </source>
</evidence>
<dbReference type="Pfam" id="PF00474">
    <property type="entry name" value="SSF"/>
    <property type="match status" value="1"/>
</dbReference>
<organism evidence="9 10">
    <name type="scientific">Candidatus Avacidaminococcus intestinavium</name>
    <dbReference type="NCBI Taxonomy" id="2840684"/>
    <lineage>
        <taxon>Bacteria</taxon>
        <taxon>Bacillati</taxon>
        <taxon>Bacillota</taxon>
        <taxon>Negativicutes</taxon>
        <taxon>Acidaminococcales</taxon>
        <taxon>Acidaminococcaceae</taxon>
        <taxon>Acidaminococcaceae incertae sedis</taxon>
        <taxon>Candidatus Avacidaminococcus</taxon>
    </lineage>
</organism>
<feature type="transmembrane region" description="Helical" evidence="8">
    <location>
        <begin position="383"/>
        <end position="404"/>
    </location>
</feature>
<dbReference type="InterPro" id="IPR001734">
    <property type="entry name" value="Na/solute_symporter"/>
</dbReference>
<feature type="transmembrane region" description="Helical" evidence="8">
    <location>
        <begin position="6"/>
        <end position="24"/>
    </location>
</feature>
<keyword evidence="4 8" id="KW-0812">Transmembrane</keyword>
<comment type="subcellular location">
    <subcellularLocation>
        <location evidence="1">Membrane</location>
        <topology evidence="1">Multi-pass membrane protein</topology>
    </subcellularLocation>
</comment>
<keyword evidence="3" id="KW-0813">Transport</keyword>
<feature type="transmembrane region" description="Helical" evidence="8">
    <location>
        <begin position="411"/>
        <end position="430"/>
    </location>
</feature>
<feature type="transmembrane region" description="Helical" evidence="8">
    <location>
        <begin position="306"/>
        <end position="330"/>
    </location>
</feature>
<evidence type="ECO:0000256" key="2">
    <source>
        <dbReference type="ARBA" id="ARBA00006434"/>
    </source>
</evidence>
<feature type="transmembrane region" description="Helical" evidence="8">
    <location>
        <begin position="122"/>
        <end position="146"/>
    </location>
</feature>
<feature type="transmembrane region" description="Helical" evidence="8">
    <location>
        <begin position="261"/>
        <end position="283"/>
    </location>
</feature>
<name>A0A9D1MQN0_9FIRM</name>
<keyword evidence="6 8" id="KW-0472">Membrane</keyword>